<reference evidence="2" key="1">
    <citation type="submission" date="2021-01" db="EMBL/GenBank/DDBJ databases">
        <title>Whole genome shotgun sequence of Cellulomonas chitinilytica NBRC 110799.</title>
        <authorList>
            <person name="Komaki H."/>
            <person name="Tamura T."/>
        </authorList>
    </citation>
    <scope>NUCLEOTIDE SEQUENCE</scope>
    <source>
        <strain evidence="2">NBRC 110799</strain>
    </source>
</reference>
<feature type="chain" id="PRO_5038338236" description="Lipoprotein" evidence="1">
    <location>
        <begin position="21"/>
        <end position="201"/>
    </location>
</feature>
<keyword evidence="1" id="KW-0732">Signal</keyword>
<dbReference type="RefSeq" id="WP_203751060.1">
    <property type="nucleotide sequence ID" value="NZ_BONK01000004.1"/>
</dbReference>
<dbReference type="Proteomes" id="UP000632740">
    <property type="component" value="Unassembled WGS sequence"/>
</dbReference>
<accession>A0A919P288</accession>
<proteinExistence type="predicted"/>
<dbReference type="PROSITE" id="PS51257">
    <property type="entry name" value="PROKAR_LIPOPROTEIN"/>
    <property type="match status" value="1"/>
</dbReference>
<gene>
    <name evidence="2" type="ORF">Cch01nite_16340</name>
</gene>
<keyword evidence="3" id="KW-1185">Reference proteome</keyword>
<organism evidence="2 3">
    <name type="scientific">Cellulomonas chitinilytica</name>
    <dbReference type="NCBI Taxonomy" id="398759"/>
    <lineage>
        <taxon>Bacteria</taxon>
        <taxon>Bacillati</taxon>
        <taxon>Actinomycetota</taxon>
        <taxon>Actinomycetes</taxon>
        <taxon>Micrococcales</taxon>
        <taxon>Cellulomonadaceae</taxon>
        <taxon>Cellulomonas</taxon>
    </lineage>
</organism>
<feature type="signal peptide" evidence="1">
    <location>
        <begin position="1"/>
        <end position="20"/>
    </location>
</feature>
<comment type="caution">
    <text evidence="2">The sequence shown here is derived from an EMBL/GenBank/DDBJ whole genome shotgun (WGS) entry which is preliminary data.</text>
</comment>
<evidence type="ECO:0000256" key="1">
    <source>
        <dbReference type="SAM" id="SignalP"/>
    </source>
</evidence>
<protein>
    <recommendedName>
        <fullName evidence="4">Lipoprotein</fullName>
    </recommendedName>
</protein>
<dbReference type="AlphaFoldDB" id="A0A919P288"/>
<sequence length="201" mass="21642">MPRRRWPDALLLLTATGLVAVLSACSPTSTPDAVPTSGLSPLEQSAASAREAGVDEAQLAILESGSVGFEDYELAMNRAYECMRAAGVDVDVRGVKPYHGVTILDVTIEGGGHADALAEDCYERHARYVDAYWQVSSPDAVAYAERRAVALKPALQQCLTDQDVDWPQDASFEELGNLAFGPGTDPEQSCFEQIGYSQWEG</sequence>
<name>A0A919P288_9CELL</name>
<dbReference type="EMBL" id="BONK01000004">
    <property type="protein sequence ID" value="GIG20910.1"/>
    <property type="molecule type" value="Genomic_DNA"/>
</dbReference>
<evidence type="ECO:0000313" key="3">
    <source>
        <dbReference type="Proteomes" id="UP000632740"/>
    </source>
</evidence>
<evidence type="ECO:0000313" key="2">
    <source>
        <dbReference type="EMBL" id="GIG20910.1"/>
    </source>
</evidence>
<evidence type="ECO:0008006" key="4">
    <source>
        <dbReference type="Google" id="ProtNLM"/>
    </source>
</evidence>